<keyword evidence="1" id="KW-0732">Signal</keyword>
<dbReference type="EMBL" id="SDHZ01000001">
    <property type="protein sequence ID" value="RXK86762.1"/>
    <property type="molecule type" value="Genomic_DNA"/>
</dbReference>
<proteinExistence type="predicted"/>
<gene>
    <name evidence="2" type="ORF">ESB13_08175</name>
</gene>
<keyword evidence="3" id="KW-1185">Reference proteome</keyword>
<reference evidence="2 3" key="1">
    <citation type="submission" date="2019-01" db="EMBL/GenBank/DDBJ databases">
        <title>Filimonas sp. strain TTM-71.</title>
        <authorList>
            <person name="Chen W.-M."/>
        </authorList>
    </citation>
    <scope>NUCLEOTIDE SEQUENCE [LARGE SCALE GENOMIC DNA]</scope>
    <source>
        <strain evidence="2 3">TTM-71</strain>
    </source>
</reference>
<name>A0A4Q1DBF1_9BACT</name>
<evidence type="ECO:0000313" key="2">
    <source>
        <dbReference type="EMBL" id="RXK86762.1"/>
    </source>
</evidence>
<evidence type="ECO:0000256" key="1">
    <source>
        <dbReference type="SAM" id="SignalP"/>
    </source>
</evidence>
<feature type="signal peptide" evidence="1">
    <location>
        <begin position="1"/>
        <end position="19"/>
    </location>
</feature>
<accession>A0A4Q1DBF1</accession>
<feature type="chain" id="PRO_5020407191" evidence="1">
    <location>
        <begin position="20"/>
        <end position="180"/>
    </location>
</feature>
<dbReference type="RefSeq" id="WP_129002510.1">
    <property type="nucleotide sequence ID" value="NZ_SDHZ01000001.1"/>
</dbReference>
<protein>
    <submittedName>
        <fullName evidence="2">Uncharacterized protein</fullName>
    </submittedName>
</protein>
<organism evidence="2 3">
    <name type="scientific">Filimonas effusa</name>
    <dbReference type="NCBI Taxonomy" id="2508721"/>
    <lineage>
        <taxon>Bacteria</taxon>
        <taxon>Pseudomonadati</taxon>
        <taxon>Bacteroidota</taxon>
        <taxon>Chitinophagia</taxon>
        <taxon>Chitinophagales</taxon>
        <taxon>Chitinophagaceae</taxon>
        <taxon>Filimonas</taxon>
    </lineage>
</organism>
<dbReference type="AlphaFoldDB" id="A0A4Q1DBF1"/>
<comment type="caution">
    <text evidence="2">The sequence shown here is derived from an EMBL/GenBank/DDBJ whole genome shotgun (WGS) entry which is preliminary data.</text>
</comment>
<dbReference type="OrthoDB" id="1344454at2"/>
<dbReference type="Proteomes" id="UP000290545">
    <property type="component" value="Unassembled WGS sequence"/>
</dbReference>
<sequence length="180" mass="20350">MKKIVLLVSLITLTSLSFGQQVAKAKEQEVSNAEKFSERSGSLVKKEFIDIGTLKKCNIQVAKFTDLISDQKSSAVRFEYEYKSSYSSDTKIALLDEDEIDGLIKSIKIIQEKVLPTTATSYTEVNFRSRSGFTAGCFSKKDSWTTFMKLEKFDSNSYVFMDKDDLTQLLTLLQQAKAKM</sequence>
<evidence type="ECO:0000313" key="3">
    <source>
        <dbReference type="Proteomes" id="UP000290545"/>
    </source>
</evidence>